<dbReference type="Proteomes" id="UP000828390">
    <property type="component" value="Unassembled WGS sequence"/>
</dbReference>
<gene>
    <name evidence="1" type="ORF">DPMN_112909</name>
</gene>
<proteinExistence type="predicted"/>
<protein>
    <submittedName>
        <fullName evidence="1">Uncharacterized protein</fullName>
    </submittedName>
</protein>
<organism evidence="1 2">
    <name type="scientific">Dreissena polymorpha</name>
    <name type="common">Zebra mussel</name>
    <name type="synonym">Mytilus polymorpha</name>
    <dbReference type="NCBI Taxonomy" id="45954"/>
    <lineage>
        <taxon>Eukaryota</taxon>
        <taxon>Metazoa</taxon>
        <taxon>Spiralia</taxon>
        <taxon>Lophotrochozoa</taxon>
        <taxon>Mollusca</taxon>
        <taxon>Bivalvia</taxon>
        <taxon>Autobranchia</taxon>
        <taxon>Heteroconchia</taxon>
        <taxon>Euheterodonta</taxon>
        <taxon>Imparidentia</taxon>
        <taxon>Neoheterodontei</taxon>
        <taxon>Myida</taxon>
        <taxon>Dreissenoidea</taxon>
        <taxon>Dreissenidae</taxon>
        <taxon>Dreissena</taxon>
    </lineage>
</organism>
<name>A0A9D4KH99_DREPO</name>
<evidence type="ECO:0000313" key="1">
    <source>
        <dbReference type="EMBL" id="KAH3839478.1"/>
    </source>
</evidence>
<comment type="caution">
    <text evidence="1">The sequence shown here is derived from an EMBL/GenBank/DDBJ whole genome shotgun (WGS) entry which is preliminary data.</text>
</comment>
<reference evidence="1" key="2">
    <citation type="submission" date="2020-11" db="EMBL/GenBank/DDBJ databases">
        <authorList>
            <person name="McCartney M.A."/>
            <person name="Auch B."/>
            <person name="Kono T."/>
            <person name="Mallez S."/>
            <person name="Becker A."/>
            <person name="Gohl D.M."/>
            <person name="Silverstein K.A.T."/>
            <person name="Koren S."/>
            <person name="Bechman K.B."/>
            <person name="Herman A."/>
            <person name="Abrahante J.E."/>
            <person name="Garbe J."/>
        </authorList>
    </citation>
    <scope>NUCLEOTIDE SEQUENCE</scope>
    <source>
        <strain evidence="1">Duluth1</strain>
        <tissue evidence="1">Whole animal</tissue>
    </source>
</reference>
<keyword evidence="2" id="KW-1185">Reference proteome</keyword>
<reference evidence="1" key="1">
    <citation type="journal article" date="2019" name="bioRxiv">
        <title>The Genome of the Zebra Mussel, Dreissena polymorpha: A Resource for Invasive Species Research.</title>
        <authorList>
            <person name="McCartney M.A."/>
            <person name="Auch B."/>
            <person name="Kono T."/>
            <person name="Mallez S."/>
            <person name="Zhang Y."/>
            <person name="Obille A."/>
            <person name="Becker A."/>
            <person name="Abrahante J.E."/>
            <person name="Garbe J."/>
            <person name="Badalamenti J.P."/>
            <person name="Herman A."/>
            <person name="Mangelson H."/>
            <person name="Liachko I."/>
            <person name="Sullivan S."/>
            <person name="Sone E.D."/>
            <person name="Koren S."/>
            <person name="Silverstein K.A.T."/>
            <person name="Beckman K.B."/>
            <person name="Gohl D.M."/>
        </authorList>
    </citation>
    <scope>NUCLEOTIDE SEQUENCE</scope>
    <source>
        <strain evidence="1">Duluth1</strain>
        <tissue evidence="1">Whole animal</tissue>
    </source>
</reference>
<dbReference type="EMBL" id="JAIWYP010000004">
    <property type="protein sequence ID" value="KAH3839478.1"/>
    <property type="molecule type" value="Genomic_DNA"/>
</dbReference>
<accession>A0A9D4KH99</accession>
<evidence type="ECO:0000313" key="2">
    <source>
        <dbReference type="Proteomes" id="UP000828390"/>
    </source>
</evidence>
<dbReference type="AlphaFoldDB" id="A0A9D4KH99"/>
<sequence>MFTRTFKRWIVSGVKGPYQRVHTTDKIRLRPAAFYKWFLKKPVGGLDSNETGVL</sequence>